<dbReference type="EMBL" id="SEOO01000032">
    <property type="protein sequence ID" value="RYM08518.1"/>
    <property type="molecule type" value="Genomic_DNA"/>
</dbReference>
<name>A0A8G1ZC85_9SPHN</name>
<protein>
    <submittedName>
        <fullName evidence="1">ATP-binding protein</fullName>
    </submittedName>
</protein>
<evidence type="ECO:0000313" key="1">
    <source>
        <dbReference type="EMBL" id="RYM05580.1"/>
    </source>
</evidence>
<dbReference type="EMBL" id="SEOO01000047">
    <property type="protein sequence ID" value="RYM07479.1"/>
    <property type="molecule type" value="Genomic_DNA"/>
</dbReference>
<reference evidence="1 6" key="1">
    <citation type="submission" date="2019-02" db="EMBL/GenBank/DDBJ databases">
        <authorList>
            <person name="Feng G."/>
        </authorList>
    </citation>
    <scope>NUCLEOTIDE SEQUENCE [LARGE SCALE GENOMIC DNA]</scope>
    <source>
        <strain evidence="1 6">CCTCC AB 2011146</strain>
    </source>
</reference>
<feature type="non-terminal residue" evidence="1">
    <location>
        <position position="1"/>
    </location>
</feature>
<evidence type="ECO:0000313" key="2">
    <source>
        <dbReference type="EMBL" id="RYM05596.1"/>
    </source>
</evidence>
<dbReference type="GO" id="GO:0005524">
    <property type="term" value="F:ATP binding"/>
    <property type="evidence" value="ECO:0007669"/>
    <property type="project" value="UniProtKB-KW"/>
</dbReference>
<proteinExistence type="predicted"/>
<evidence type="ECO:0000313" key="4">
    <source>
        <dbReference type="EMBL" id="RYM08518.1"/>
    </source>
</evidence>
<evidence type="ECO:0000313" key="5">
    <source>
        <dbReference type="EMBL" id="RYM14262.1"/>
    </source>
</evidence>
<dbReference type="EMBL" id="SEOO01000075">
    <property type="protein sequence ID" value="RYM05580.1"/>
    <property type="molecule type" value="Genomic_DNA"/>
</dbReference>
<dbReference type="Proteomes" id="UP000291572">
    <property type="component" value="Unassembled WGS sequence"/>
</dbReference>
<gene>
    <name evidence="5" type="ORF">EWH12_03540</name>
    <name evidence="4" type="ORF">EWH12_16740</name>
    <name evidence="3" type="ORF">EWH12_18920</name>
    <name evidence="2" type="ORF">EWH12_21025</name>
    <name evidence="1" type="ORF">EWH12_21120</name>
</gene>
<sequence>RILRINGLNAITDDVVEAARSTLVIGVT</sequence>
<comment type="caution">
    <text evidence="1">The sequence shown here is derived from an EMBL/GenBank/DDBJ whole genome shotgun (WGS) entry which is preliminary data.</text>
</comment>
<keyword evidence="1" id="KW-0547">Nucleotide-binding</keyword>
<dbReference type="EMBL" id="SEOO01000074">
    <property type="protein sequence ID" value="RYM05596.1"/>
    <property type="molecule type" value="Genomic_DNA"/>
</dbReference>
<dbReference type="AlphaFoldDB" id="A0A8G1ZC85"/>
<accession>A0A8G1ZC85</accession>
<organism evidence="1 6">
    <name type="scientific">Sphingobium cupriresistens</name>
    <dbReference type="NCBI Taxonomy" id="1132417"/>
    <lineage>
        <taxon>Bacteria</taxon>
        <taxon>Pseudomonadati</taxon>
        <taxon>Pseudomonadota</taxon>
        <taxon>Alphaproteobacteria</taxon>
        <taxon>Sphingomonadales</taxon>
        <taxon>Sphingomonadaceae</taxon>
        <taxon>Sphingobium</taxon>
    </lineage>
</organism>
<evidence type="ECO:0000313" key="6">
    <source>
        <dbReference type="Proteomes" id="UP000291572"/>
    </source>
</evidence>
<dbReference type="EMBL" id="SEOO01000003">
    <property type="protein sequence ID" value="RYM14262.1"/>
    <property type="molecule type" value="Genomic_DNA"/>
</dbReference>
<keyword evidence="1" id="KW-0067">ATP-binding</keyword>
<evidence type="ECO:0000313" key="3">
    <source>
        <dbReference type="EMBL" id="RYM07479.1"/>
    </source>
</evidence>